<evidence type="ECO:0000313" key="2">
    <source>
        <dbReference type="WBParaSite" id="ACRNAN_scaffold1182.g15448.t1"/>
    </source>
</evidence>
<dbReference type="AlphaFoldDB" id="A0A914CL64"/>
<organism evidence="1 2">
    <name type="scientific">Acrobeloides nanus</name>
    <dbReference type="NCBI Taxonomy" id="290746"/>
    <lineage>
        <taxon>Eukaryota</taxon>
        <taxon>Metazoa</taxon>
        <taxon>Ecdysozoa</taxon>
        <taxon>Nematoda</taxon>
        <taxon>Chromadorea</taxon>
        <taxon>Rhabditida</taxon>
        <taxon>Tylenchina</taxon>
        <taxon>Cephalobomorpha</taxon>
        <taxon>Cephaloboidea</taxon>
        <taxon>Cephalobidae</taxon>
        <taxon>Acrobeloides</taxon>
    </lineage>
</organism>
<dbReference type="WBParaSite" id="ACRNAN_scaffold1182.g15448.t1">
    <property type="protein sequence ID" value="ACRNAN_scaffold1182.g15448.t1"/>
    <property type="gene ID" value="ACRNAN_scaffold1182.g15448"/>
</dbReference>
<keyword evidence="1" id="KW-1185">Reference proteome</keyword>
<reference evidence="2" key="1">
    <citation type="submission" date="2022-11" db="UniProtKB">
        <authorList>
            <consortium name="WormBaseParasite"/>
        </authorList>
    </citation>
    <scope>IDENTIFICATION</scope>
</reference>
<accession>A0A914CL64</accession>
<proteinExistence type="predicted"/>
<name>A0A914CL64_9BILA</name>
<protein>
    <submittedName>
        <fullName evidence="2">Uncharacterized protein</fullName>
    </submittedName>
</protein>
<dbReference type="Proteomes" id="UP000887540">
    <property type="component" value="Unplaced"/>
</dbReference>
<sequence>MGACDHNYTSWLANAIWSKLGNDVLLYTKKKMGNRIKTNVLSHPEKTFEAQLEPIFMVRHDYANSSVRRWKVMKGGAPPACHLKMIEDVLKEKLRGKKMGNEVSTDCV</sequence>
<evidence type="ECO:0000313" key="1">
    <source>
        <dbReference type="Proteomes" id="UP000887540"/>
    </source>
</evidence>